<organism evidence="10 11">
    <name type="scientific">Paenibacillus glacialis</name>
    <dbReference type="NCBI Taxonomy" id="494026"/>
    <lineage>
        <taxon>Bacteria</taxon>
        <taxon>Bacillati</taxon>
        <taxon>Bacillota</taxon>
        <taxon>Bacilli</taxon>
        <taxon>Bacillales</taxon>
        <taxon>Paenibacillaceae</taxon>
        <taxon>Paenibacillus</taxon>
    </lineage>
</organism>
<name>A0A168F9Y0_9BACL</name>
<accession>A0A168F9Y0</accession>
<evidence type="ECO:0000313" key="11">
    <source>
        <dbReference type="Proteomes" id="UP000076967"/>
    </source>
</evidence>
<dbReference type="GO" id="GO:0005524">
    <property type="term" value="F:ATP binding"/>
    <property type="evidence" value="ECO:0007669"/>
    <property type="project" value="UniProtKB-KW"/>
</dbReference>
<dbReference type="EMBL" id="LVJH01000058">
    <property type="protein sequence ID" value="OAB35997.1"/>
    <property type="molecule type" value="Genomic_DNA"/>
</dbReference>
<evidence type="ECO:0000259" key="9">
    <source>
        <dbReference type="Pfam" id="PF13087"/>
    </source>
</evidence>
<comment type="similarity">
    <text evidence="1">Belongs to the DNA2/NAM7 helicase family.</text>
</comment>
<dbReference type="InterPro" id="IPR050534">
    <property type="entry name" value="Coronavir_polyprotein_1ab"/>
</dbReference>
<reference evidence="10 11" key="1">
    <citation type="submission" date="2016-03" db="EMBL/GenBank/DDBJ databases">
        <title>Draft genome sequence of Paenibacillus glacialis DSM 22343.</title>
        <authorList>
            <person name="Shin S.-K."/>
            <person name="Yi H."/>
        </authorList>
    </citation>
    <scope>NUCLEOTIDE SEQUENCE [LARGE SCALE GENOMIC DNA]</scope>
    <source>
        <strain evidence="10 11">DSM 22343</strain>
    </source>
</reference>
<dbReference type="GO" id="GO:0043139">
    <property type="term" value="F:5'-3' DNA helicase activity"/>
    <property type="evidence" value="ECO:0007669"/>
    <property type="project" value="TreeGrafter"/>
</dbReference>
<dbReference type="GO" id="GO:0016787">
    <property type="term" value="F:hydrolase activity"/>
    <property type="evidence" value="ECO:0007669"/>
    <property type="project" value="UniProtKB-KW"/>
</dbReference>
<keyword evidence="5" id="KW-0067">ATP-binding</keyword>
<keyword evidence="4" id="KW-0347">Helicase</keyword>
<dbReference type="Proteomes" id="UP000076967">
    <property type="component" value="Unassembled WGS sequence"/>
</dbReference>
<keyword evidence="11" id="KW-1185">Reference proteome</keyword>
<dbReference type="InterPro" id="IPR027417">
    <property type="entry name" value="P-loop_NTPase"/>
</dbReference>
<dbReference type="InterPro" id="IPR047187">
    <property type="entry name" value="SF1_C_Upf1"/>
</dbReference>
<feature type="coiled-coil region" evidence="6">
    <location>
        <begin position="402"/>
        <end position="429"/>
    </location>
</feature>
<evidence type="ECO:0000256" key="5">
    <source>
        <dbReference type="ARBA" id="ARBA00022840"/>
    </source>
</evidence>
<evidence type="ECO:0000259" key="8">
    <source>
        <dbReference type="Pfam" id="PF13086"/>
    </source>
</evidence>
<evidence type="ECO:0000256" key="6">
    <source>
        <dbReference type="SAM" id="Coils"/>
    </source>
</evidence>
<dbReference type="CDD" id="cd18808">
    <property type="entry name" value="SF1_C_Upf1"/>
    <property type="match status" value="1"/>
</dbReference>
<evidence type="ECO:0000256" key="4">
    <source>
        <dbReference type="ARBA" id="ARBA00022806"/>
    </source>
</evidence>
<dbReference type="Gene3D" id="3.40.50.300">
    <property type="entry name" value="P-loop containing nucleotide triphosphate hydrolases"/>
    <property type="match status" value="3"/>
</dbReference>
<evidence type="ECO:0000256" key="1">
    <source>
        <dbReference type="ARBA" id="ARBA00007913"/>
    </source>
</evidence>
<dbReference type="AlphaFoldDB" id="A0A168F9Y0"/>
<dbReference type="Pfam" id="PF10881">
    <property type="entry name" value="DUF2726"/>
    <property type="match status" value="1"/>
</dbReference>
<sequence>MDRMKYLIILNGVDKTEQVESYDRQDSKIFVKFEWGVTKPYSYHLKNVIIDENPTVMDVTDKEVYIQNLPVFDVQQILVFNQIAKVLFNNKTTQICDVEYMSIEDKGVSKNSIRNILKYWKEIAQHTNTNDEVESDSFLKKQFDKLTSIHPESVLGCYLNKDPLKKLNPTTNDIIFPFKYNLSQKQAVENALGNNISVIEGPPGTGKTQTILNIVANLAAMQNKTIAIVSGNNAAVQNVKDKLEKGKYNFFVASLGNIDNQKEFFKHLPQADIAGWKSEVEESVLIERINKLNGQINHLMALNNHKAILQQELSAYRLEQQHYDHYYENQNVQEMERSSLFWRFYRETPDKIISFLAENHLAIKQDKSNSILHKVKLLIKFGYTDFKNLKEHRIDVMLKLQKDYYVLKIKFLENNIEDIQKELEQGLFDDLLKQHEQDSTSLFKHKLHAKYDSRNPMDLTINTYKKSFETFIDYYPVVLSTTHSLRNCISNNFMFDYVIIDESSQVDLLTGALALSCCKNAIIVGDTKQLPHIVTQDVIERFKKDDIENIYNYIEHNILSSMLALYSDDLPKVILKEHYRCHPKIIEYCNQKYYNGELISFTEEKENDVPLMMYRTAKGNHTREVTKGVSKGKFNQREIDIIQEVILNPMVSVTNDSDIGFTTPYRKQVEKATMVLSKDTEIDTIHKYQGREKPLMILSTVLDNSASGKMGMRFVNDPCKINVAVSRAQKQFILVTGEKVFRKIGNEIGDLIRYIEYSTLDDNVIQSELVSVFDLLYTDFSDKLISFQSRLFQKLKYRSENIAYTLIDDILSEDKYSSLEFTTQVSIKNLLNNVDKLNEEERKYVKHNASVDFVFYHKFAKEPLLAIEVDGFQFHENNPVQQVRDDKKNNILEKYDLPLLRLVTQGSGEEQKIRDKLDAVMKSK</sequence>
<keyword evidence="3" id="KW-0378">Hydrolase</keyword>
<evidence type="ECO:0000256" key="2">
    <source>
        <dbReference type="ARBA" id="ARBA00022741"/>
    </source>
</evidence>
<gene>
    <name evidence="10" type="ORF">PGLA_21465</name>
</gene>
<feature type="domain" description="DNA2/NAM7 helicase-like C-terminal" evidence="9">
    <location>
        <begin position="569"/>
        <end position="736"/>
    </location>
</feature>
<dbReference type="PANTHER" id="PTHR43788:SF8">
    <property type="entry name" value="DNA-BINDING PROTEIN SMUBP-2"/>
    <property type="match status" value="1"/>
</dbReference>
<dbReference type="SUPFAM" id="SSF52540">
    <property type="entry name" value="P-loop containing nucleoside triphosphate hydrolases"/>
    <property type="match status" value="1"/>
</dbReference>
<comment type="caution">
    <text evidence="10">The sequence shown here is derived from an EMBL/GenBank/DDBJ whole genome shotgun (WGS) entry which is preliminary data.</text>
</comment>
<dbReference type="RefSeq" id="WP_068536868.1">
    <property type="nucleotide sequence ID" value="NZ_LVJH01000058.1"/>
</dbReference>
<feature type="domain" description="DNA2/NAM7 helicase helicase" evidence="8">
    <location>
        <begin position="180"/>
        <end position="534"/>
    </location>
</feature>
<evidence type="ECO:0008006" key="12">
    <source>
        <dbReference type="Google" id="ProtNLM"/>
    </source>
</evidence>
<feature type="domain" description="DUF2726" evidence="7">
    <location>
        <begin position="794"/>
        <end position="919"/>
    </location>
</feature>
<evidence type="ECO:0000259" key="7">
    <source>
        <dbReference type="Pfam" id="PF10881"/>
    </source>
</evidence>
<keyword evidence="6" id="KW-0175">Coiled coil</keyword>
<evidence type="ECO:0000256" key="3">
    <source>
        <dbReference type="ARBA" id="ARBA00022801"/>
    </source>
</evidence>
<protein>
    <recommendedName>
        <fullName evidence="12">DNA helicase</fullName>
    </recommendedName>
</protein>
<dbReference type="CDD" id="cd17934">
    <property type="entry name" value="DEXXQc_Upf1-like"/>
    <property type="match status" value="1"/>
</dbReference>
<dbReference type="InterPro" id="IPR024402">
    <property type="entry name" value="DUF2726"/>
</dbReference>
<keyword evidence="2" id="KW-0547">Nucleotide-binding</keyword>
<dbReference type="STRING" id="494026.PGLA_21465"/>
<dbReference type="Pfam" id="PF13087">
    <property type="entry name" value="AAA_12"/>
    <property type="match status" value="1"/>
</dbReference>
<dbReference type="InterPro" id="IPR041677">
    <property type="entry name" value="DNA2/NAM7_AAA_11"/>
</dbReference>
<dbReference type="Gene3D" id="3.40.960.10">
    <property type="entry name" value="VSR Endonuclease"/>
    <property type="match status" value="1"/>
</dbReference>
<dbReference type="PANTHER" id="PTHR43788">
    <property type="entry name" value="DNA2/NAM7 HELICASE FAMILY MEMBER"/>
    <property type="match status" value="1"/>
</dbReference>
<dbReference type="InterPro" id="IPR041679">
    <property type="entry name" value="DNA2/NAM7-like_C"/>
</dbReference>
<dbReference type="OrthoDB" id="9757917at2"/>
<dbReference type="Pfam" id="PF13086">
    <property type="entry name" value="AAA_11"/>
    <property type="match status" value="1"/>
</dbReference>
<evidence type="ECO:0000313" key="10">
    <source>
        <dbReference type="EMBL" id="OAB35997.1"/>
    </source>
</evidence>
<proteinExistence type="inferred from homology"/>